<comment type="cofactor">
    <cofactor evidence="5">
        <name>heme</name>
        <dbReference type="ChEBI" id="CHEBI:30413"/>
    </cofactor>
</comment>
<organism evidence="7 8">
    <name type="scientific">Epichloe festucae (strain Fl1)</name>
    <dbReference type="NCBI Taxonomy" id="877507"/>
    <lineage>
        <taxon>Eukaryota</taxon>
        <taxon>Fungi</taxon>
        <taxon>Dikarya</taxon>
        <taxon>Ascomycota</taxon>
        <taxon>Pezizomycotina</taxon>
        <taxon>Sordariomycetes</taxon>
        <taxon>Hypocreomycetidae</taxon>
        <taxon>Hypocreales</taxon>
        <taxon>Clavicipitaceae</taxon>
        <taxon>Epichloe</taxon>
    </lineage>
</organism>
<name>A0A7S9PV98_EPIFF</name>
<evidence type="ECO:0000256" key="1">
    <source>
        <dbReference type="ARBA" id="ARBA00022617"/>
    </source>
</evidence>
<dbReference type="PRINTS" id="PR00463">
    <property type="entry name" value="EP450I"/>
</dbReference>
<keyword evidence="8" id="KW-1185">Reference proteome</keyword>
<keyword evidence="6" id="KW-1133">Transmembrane helix</keyword>
<protein>
    <recommendedName>
        <fullName evidence="9">Cytochrome P450 monooxygenase</fullName>
    </recommendedName>
</protein>
<dbReference type="InterPro" id="IPR050121">
    <property type="entry name" value="Cytochrome_P450_monoxygenase"/>
</dbReference>
<dbReference type="GO" id="GO:0016705">
    <property type="term" value="F:oxidoreductase activity, acting on paired donors, with incorporation or reduction of molecular oxygen"/>
    <property type="evidence" value="ECO:0007669"/>
    <property type="project" value="InterPro"/>
</dbReference>
<dbReference type="AlphaFoldDB" id="A0A7S9PV98"/>
<proteinExistence type="predicted"/>
<dbReference type="SUPFAM" id="SSF48264">
    <property type="entry name" value="Cytochrome P450"/>
    <property type="match status" value="1"/>
</dbReference>
<dbReference type="Gene3D" id="1.10.630.10">
    <property type="entry name" value="Cytochrome P450"/>
    <property type="match status" value="1"/>
</dbReference>
<dbReference type="GO" id="GO:0004497">
    <property type="term" value="F:monooxygenase activity"/>
    <property type="evidence" value="ECO:0007669"/>
    <property type="project" value="InterPro"/>
</dbReference>
<dbReference type="EMBL" id="CP031387">
    <property type="protein sequence ID" value="QPG99786.1"/>
    <property type="molecule type" value="Genomic_DNA"/>
</dbReference>
<evidence type="ECO:0000256" key="5">
    <source>
        <dbReference type="PIRSR" id="PIRSR602401-1"/>
    </source>
</evidence>
<dbReference type="PANTHER" id="PTHR24305:SF227">
    <property type="entry name" value="P450, PUTATIVE (EUROFUNG)-RELATED"/>
    <property type="match status" value="1"/>
</dbReference>
<evidence type="ECO:0000256" key="6">
    <source>
        <dbReference type="SAM" id="Phobius"/>
    </source>
</evidence>
<dbReference type="InterPro" id="IPR001128">
    <property type="entry name" value="Cyt_P450"/>
</dbReference>
<dbReference type="Proteomes" id="UP000594364">
    <property type="component" value="Chromosome 3"/>
</dbReference>
<reference evidence="7 8" key="1">
    <citation type="journal article" date="2018" name="PLoS Genet.">
        <title>Repeat elements organise 3D genome structure and mediate transcription in the filamentous fungus Epichloe festucae.</title>
        <authorList>
            <person name="Winter D.J."/>
            <person name="Ganley A.R.D."/>
            <person name="Young C.A."/>
            <person name="Liachko I."/>
            <person name="Schardl C.L."/>
            <person name="Dupont P.Y."/>
            <person name="Berry D."/>
            <person name="Ram A."/>
            <person name="Scott B."/>
            <person name="Cox M.P."/>
        </authorList>
    </citation>
    <scope>NUCLEOTIDE SEQUENCE [LARGE SCALE GENOMIC DNA]</scope>
    <source>
        <strain evidence="7 8">Fl1</strain>
    </source>
</reference>
<dbReference type="GO" id="GO:0005506">
    <property type="term" value="F:iron ion binding"/>
    <property type="evidence" value="ECO:0007669"/>
    <property type="project" value="InterPro"/>
</dbReference>
<dbReference type="GO" id="GO:0020037">
    <property type="term" value="F:heme binding"/>
    <property type="evidence" value="ECO:0007669"/>
    <property type="project" value="InterPro"/>
</dbReference>
<evidence type="ECO:0000256" key="4">
    <source>
        <dbReference type="ARBA" id="ARBA00023180"/>
    </source>
</evidence>
<accession>A0A7S9PV98</accession>
<dbReference type="PANTHER" id="PTHR24305">
    <property type="entry name" value="CYTOCHROME P450"/>
    <property type="match status" value="1"/>
</dbReference>
<dbReference type="OrthoDB" id="1470350at2759"/>
<evidence type="ECO:0000313" key="8">
    <source>
        <dbReference type="Proteomes" id="UP000594364"/>
    </source>
</evidence>
<sequence>MGFPGFGITALSLTACIYLIFATGVQSRLVLAEAFAGAWAVAAFAWAIWSVLIYPRCVSPLRKLPTAGGAHWLFGHGQRLMMAEGAEGEPTREWITTIPHDGLLRYFWFFNMERVLVSSDKGLAEVLVTKSYQFKRPDYVRKLLAPVLGVGILLTEGDVHKAQRRHLMPAFAFRHVKDLYPVFWNKAREVVQAMTSKADSDGVAQLDALDWANRCTLDIIGVAGLGVDFGSIQDPSNPLAVTYKSLMAEQGGSRILSLLHLLFPTWLVGMLPVRRNRVVDNANRVIRGTCRHLIRDKKRKMADDRKRTDVDILSVALESGCFSDDNLVDQLMTFLAAGHETTASALTWATYLLSCHPAVQTRLRNEIRDNLPPLDDDADMTSAEIDSLPYLNAVCNEVLRVFSPVPRTSREAIEDTTIQGQHIPKGTVIMLSPWGTNVDPNLWGTDAMEFKPERWLVDAETDAKRAAGGGGASSNYAFLTFLHGPRSCIGARFAKSEFACLLAAWAGRFEFELRDRDMMDRNKLVVRYGVTARPKGGLHVRARAVPGF</sequence>
<evidence type="ECO:0000256" key="3">
    <source>
        <dbReference type="ARBA" id="ARBA00023004"/>
    </source>
</evidence>
<dbReference type="FunFam" id="1.10.630.10:FF:000051">
    <property type="entry name" value="Cytochrome P450 monooxygenase (Fum15)"/>
    <property type="match status" value="1"/>
</dbReference>
<feature type="binding site" description="axial binding residue" evidence="5">
    <location>
        <position position="488"/>
    </location>
    <ligand>
        <name>heme</name>
        <dbReference type="ChEBI" id="CHEBI:30413"/>
    </ligand>
    <ligandPart>
        <name>Fe</name>
        <dbReference type="ChEBI" id="CHEBI:18248"/>
    </ligandPart>
</feature>
<keyword evidence="3 5" id="KW-0408">Iron</keyword>
<feature type="transmembrane region" description="Helical" evidence="6">
    <location>
        <begin position="32"/>
        <end position="54"/>
    </location>
</feature>
<evidence type="ECO:0000256" key="2">
    <source>
        <dbReference type="ARBA" id="ARBA00022723"/>
    </source>
</evidence>
<keyword evidence="2 5" id="KW-0479">Metal-binding</keyword>
<dbReference type="InterPro" id="IPR036396">
    <property type="entry name" value="Cyt_P450_sf"/>
</dbReference>
<dbReference type="CDD" id="cd11069">
    <property type="entry name" value="CYP_FUM15-like"/>
    <property type="match status" value="1"/>
</dbReference>
<dbReference type="PRINTS" id="PR00385">
    <property type="entry name" value="P450"/>
</dbReference>
<evidence type="ECO:0000313" key="7">
    <source>
        <dbReference type="EMBL" id="QPG99786.1"/>
    </source>
</evidence>
<keyword evidence="6" id="KW-0812">Transmembrane</keyword>
<evidence type="ECO:0008006" key="9">
    <source>
        <dbReference type="Google" id="ProtNLM"/>
    </source>
</evidence>
<dbReference type="Pfam" id="PF00067">
    <property type="entry name" value="p450"/>
    <property type="match status" value="1"/>
</dbReference>
<dbReference type="InterPro" id="IPR002401">
    <property type="entry name" value="Cyt_P450_E_grp-I"/>
</dbReference>
<gene>
    <name evidence="7" type="ORF">C2857_002555</name>
</gene>
<keyword evidence="4" id="KW-0325">Glycoprotein</keyword>
<keyword evidence="1 5" id="KW-0349">Heme</keyword>
<keyword evidence="6" id="KW-0472">Membrane</keyword>